<dbReference type="InterPro" id="IPR026246">
    <property type="entry name" value="Fsip1"/>
</dbReference>
<dbReference type="PANTHER" id="PTHR22012:SF2">
    <property type="entry name" value="FIBROUS SHEATH-INTERACTING PROTEIN 1"/>
    <property type="match status" value="1"/>
</dbReference>
<dbReference type="Proteomes" id="UP000288216">
    <property type="component" value="Unassembled WGS sequence"/>
</dbReference>
<evidence type="ECO:0000313" key="6">
    <source>
        <dbReference type="Proteomes" id="UP000288216"/>
    </source>
</evidence>
<dbReference type="PANTHER" id="PTHR22012">
    <property type="entry name" value="FIBROUS SHEATH INTERACTING PROTEIN 1"/>
    <property type="match status" value="1"/>
</dbReference>
<proteinExistence type="inferred from homology"/>
<feature type="compositionally biased region" description="Polar residues" evidence="4">
    <location>
        <begin position="134"/>
        <end position="144"/>
    </location>
</feature>
<dbReference type="EMBL" id="BFAA01004396">
    <property type="protein sequence ID" value="GCB67659.1"/>
    <property type="molecule type" value="Genomic_DNA"/>
</dbReference>
<comment type="similarity">
    <text evidence="1">Belongs to the FSIP1 family.</text>
</comment>
<keyword evidence="3" id="KW-0175">Coiled coil</keyword>
<feature type="region of interest" description="Disordered" evidence="4">
    <location>
        <begin position="134"/>
        <end position="159"/>
    </location>
</feature>
<dbReference type="OrthoDB" id="9946895at2759"/>
<dbReference type="STRING" id="75743.A0A401P3E0"/>
<comment type="caution">
    <text evidence="5">The sequence shown here is derived from an EMBL/GenBank/DDBJ whole genome shotgun (WGS) entry which is preliminary data.</text>
</comment>
<organism evidence="5 6">
    <name type="scientific">Scyliorhinus torazame</name>
    <name type="common">Cloudy catshark</name>
    <name type="synonym">Catulus torazame</name>
    <dbReference type="NCBI Taxonomy" id="75743"/>
    <lineage>
        <taxon>Eukaryota</taxon>
        <taxon>Metazoa</taxon>
        <taxon>Chordata</taxon>
        <taxon>Craniata</taxon>
        <taxon>Vertebrata</taxon>
        <taxon>Chondrichthyes</taxon>
        <taxon>Elasmobranchii</taxon>
        <taxon>Galeomorphii</taxon>
        <taxon>Galeoidea</taxon>
        <taxon>Carcharhiniformes</taxon>
        <taxon>Scyliorhinidae</taxon>
        <taxon>Scyliorhinus</taxon>
    </lineage>
</organism>
<dbReference type="Pfam" id="PF15554">
    <property type="entry name" value="FSIP1"/>
    <property type="match status" value="1"/>
</dbReference>
<gene>
    <name evidence="5" type="ORF">scyTo_0010281</name>
</gene>
<name>A0A401P3E0_SCYTO</name>
<evidence type="ECO:0000313" key="5">
    <source>
        <dbReference type="EMBL" id="GCB67659.1"/>
    </source>
</evidence>
<evidence type="ECO:0000256" key="2">
    <source>
        <dbReference type="ARBA" id="ARBA00019480"/>
    </source>
</evidence>
<feature type="region of interest" description="Disordered" evidence="4">
    <location>
        <begin position="171"/>
        <end position="210"/>
    </location>
</feature>
<keyword evidence="6" id="KW-1185">Reference proteome</keyword>
<accession>A0A401P3E0</accession>
<feature type="region of interest" description="Disordered" evidence="4">
    <location>
        <begin position="51"/>
        <end position="86"/>
    </location>
</feature>
<evidence type="ECO:0000256" key="1">
    <source>
        <dbReference type="ARBA" id="ARBA00010495"/>
    </source>
</evidence>
<evidence type="ECO:0000256" key="3">
    <source>
        <dbReference type="ARBA" id="ARBA00023054"/>
    </source>
</evidence>
<sequence length="481" mass="54604">MERGRERKWTLGDRRPWQRLRQRAEQLRLLPGSRDSHPELPMIMDIVRGQLDEISRPASGSRTRPGSRVASGPSPERRRLSAHSSGTMVILTPEPILLQERSAPLDNHSNSLDFTTNSCFENFVSEHEIFSEQDGVNSLATDSVDTGGYGESQISPQEHMDPMTQELQISGKSDCEGDSVNCFTPDQTRPFMTESDSPEQEDSDQKAEDPQLEEAIMKMKKLDKILVMKQEKERQVKKQGEELRKKLWEELEEKSEKETQKKASSRNMNTGISVAEKSEELVECPEVAENTKRFLALTPTGNGDDPLVTPIFHTQLPIEEYERDNSESEQDYQNNDEGVKLTSEAKLPSEANTKNFQSKEARNQMFPQNRIKVKDFVKKNIELAKEAKNPVLLTDDEKKRLAELLMNVDAETSNNEDTSVPWALSVAEREGYTPEPMNQQQLAEIDAKLQVFILDGDFPMITSSLSSVQTQHYQVYGTKLI</sequence>
<evidence type="ECO:0000256" key="4">
    <source>
        <dbReference type="SAM" id="MobiDB-lite"/>
    </source>
</evidence>
<dbReference type="PRINTS" id="PR02075">
    <property type="entry name" value="FIBSHEATHIP1"/>
</dbReference>
<protein>
    <recommendedName>
        <fullName evidence="2">Fibrous sheath-interacting protein 1</fullName>
    </recommendedName>
</protein>
<dbReference type="OMA" id="AGCEASK"/>
<reference evidence="5 6" key="1">
    <citation type="journal article" date="2018" name="Nat. Ecol. Evol.">
        <title>Shark genomes provide insights into elasmobranch evolution and the origin of vertebrates.</title>
        <authorList>
            <person name="Hara Y"/>
            <person name="Yamaguchi K"/>
            <person name="Onimaru K"/>
            <person name="Kadota M"/>
            <person name="Koyanagi M"/>
            <person name="Keeley SD"/>
            <person name="Tatsumi K"/>
            <person name="Tanaka K"/>
            <person name="Motone F"/>
            <person name="Kageyama Y"/>
            <person name="Nozu R"/>
            <person name="Adachi N"/>
            <person name="Nishimura O"/>
            <person name="Nakagawa R"/>
            <person name="Tanegashima C"/>
            <person name="Kiyatake I"/>
            <person name="Matsumoto R"/>
            <person name="Murakumo K"/>
            <person name="Nishida K"/>
            <person name="Terakita A"/>
            <person name="Kuratani S"/>
            <person name="Sato K"/>
            <person name="Hyodo S Kuraku.S."/>
        </authorList>
    </citation>
    <scope>NUCLEOTIDE SEQUENCE [LARGE SCALE GENOMIC DNA]</scope>
</reference>
<dbReference type="AlphaFoldDB" id="A0A401P3E0"/>